<sequence length="69" mass="7862">MIKGRYVAQVTIDYAIKENMPGLLPFEKLKDVVQNQTTDAIKAMLEDEMGEVGKITVDQQFADLWQTED</sequence>
<name>A0ABS9MAM7_9FIRM</name>
<evidence type="ECO:0000313" key="2">
    <source>
        <dbReference type="Proteomes" id="UP001200313"/>
    </source>
</evidence>
<comment type="caution">
    <text evidence="1">The sequence shown here is derived from an EMBL/GenBank/DDBJ whole genome shotgun (WGS) entry which is preliminary data.</text>
</comment>
<organism evidence="1 2">
    <name type="scientific">Intestinimonas massiliensis</name>
    <name type="common">ex Afouda et al. 2020</name>
    <dbReference type="NCBI Taxonomy" id="1673721"/>
    <lineage>
        <taxon>Bacteria</taxon>
        <taxon>Bacillati</taxon>
        <taxon>Bacillota</taxon>
        <taxon>Clostridia</taxon>
        <taxon>Eubacteriales</taxon>
        <taxon>Intestinimonas</taxon>
    </lineage>
</organism>
<proteinExistence type="predicted"/>
<protein>
    <submittedName>
        <fullName evidence="1">Uncharacterized protein</fullName>
    </submittedName>
</protein>
<gene>
    <name evidence="1" type="ORF">L0P79_10520</name>
</gene>
<keyword evidence="2" id="KW-1185">Reference proteome</keyword>
<accession>A0ABS9MAM7</accession>
<reference evidence="1 2" key="1">
    <citation type="submission" date="2022-01" db="EMBL/GenBank/DDBJ databases">
        <title>Collection of gut derived symbiotic bacterial strains cultured from healthy donors.</title>
        <authorList>
            <person name="Lin H."/>
            <person name="Kohout C."/>
            <person name="Waligurski E."/>
            <person name="Pamer E.G."/>
        </authorList>
    </citation>
    <scope>NUCLEOTIDE SEQUENCE [LARGE SCALE GENOMIC DNA]</scope>
    <source>
        <strain evidence="1 2">DFI.3.7</strain>
    </source>
</reference>
<evidence type="ECO:0000313" key="1">
    <source>
        <dbReference type="EMBL" id="MCG4527511.1"/>
    </source>
</evidence>
<dbReference type="RefSeq" id="WP_238074188.1">
    <property type="nucleotide sequence ID" value="NZ_JAKNJB010000017.1"/>
</dbReference>
<dbReference type="Proteomes" id="UP001200313">
    <property type="component" value="Unassembled WGS sequence"/>
</dbReference>
<dbReference type="EMBL" id="JAKNJB010000017">
    <property type="protein sequence ID" value="MCG4527511.1"/>
    <property type="molecule type" value="Genomic_DNA"/>
</dbReference>